<reference evidence="6" key="1">
    <citation type="submission" date="2021-02" db="EMBL/GenBank/DDBJ databases">
        <authorList>
            <person name="Nowell W R."/>
        </authorList>
    </citation>
    <scope>NUCLEOTIDE SEQUENCE</scope>
</reference>
<feature type="compositionally biased region" description="Acidic residues" evidence="3">
    <location>
        <begin position="1174"/>
        <end position="1203"/>
    </location>
</feature>
<organism evidence="6 7">
    <name type="scientific">Rotaria socialis</name>
    <dbReference type="NCBI Taxonomy" id="392032"/>
    <lineage>
        <taxon>Eukaryota</taxon>
        <taxon>Metazoa</taxon>
        <taxon>Spiralia</taxon>
        <taxon>Gnathifera</taxon>
        <taxon>Rotifera</taxon>
        <taxon>Eurotatoria</taxon>
        <taxon>Bdelloidea</taxon>
        <taxon>Philodinida</taxon>
        <taxon>Philodinidae</taxon>
        <taxon>Rotaria</taxon>
    </lineage>
</organism>
<dbReference type="SUPFAM" id="SSF50978">
    <property type="entry name" value="WD40 repeat-like"/>
    <property type="match status" value="1"/>
</dbReference>
<feature type="region of interest" description="Disordered" evidence="3">
    <location>
        <begin position="1104"/>
        <end position="1123"/>
    </location>
</feature>
<dbReference type="InterPro" id="IPR036322">
    <property type="entry name" value="WD40_repeat_dom_sf"/>
</dbReference>
<dbReference type="InterPro" id="IPR011990">
    <property type="entry name" value="TPR-like_helical_dom_sf"/>
</dbReference>
<keyword evidence="4" id="KW-0472">Membrane</keyword>
<keyword evidence="2" id="KW-0677">Repeat</keyword>
<dbReference type="Gene3D" id="1.10.730.10">
    <property type="entry name" value="Isoleucyl-tRNA Synthetase, Domain 1"/>
    <property type="match status" value="1"/>
</dbReference>
<dbReference type="GO" id="GO:0006420">
    <property type="term" value="P:arginyl-tRNA aminoacylation"/>
    <property type="evidence" value="ECO:0007669"/>
    <property type="project" value="InterPro"/>
</dbReference>
<feature type="region of interest" description="Disordered" evidence="3">
    <location>
        <begin position="1"/>
        <end position="34"/>
    </location>
</feature>
<dbReference type="SUPFAM" id="SSF81901">
    <property type="entry name" value="HCP-like"/>
    <property type="match status" value="3"/>
</dbReference>
<dbReference type="InterPro" id="IPR051362">
    <property type="entry name" value="WD_repeat_creC_regulators"/>
</dbReference>
<keyword evidence="1" id="KW-0853">WD repeat</keyword>
<keyword evidence="4" id="KW-0812">Transmembrane</keyword>
<feature type="domain" description="DALR anticodon binding" evidence="5">
    <location>
        <begin position="951"/>
        <end position="1083"/>
    </location>
</feature>
<dbReference type="SUPFAM" id="SSF47323">
    <property type="entry name" value="Anticodon-binding domain of a subclass of class I aminoacyl-tRNA synthetases"/>
    <property type="match status" value="1"/>
</dbReference>
<feature type="region of interest" description="Disordered" evidence="3">
    <location>
        <begin position="90"/>
        <end position="132"/>
    </location>
</feature>
<feature type="compositionally biased region" description="Polar residues" evidence="3">
    <location>
        <begin position="102"/>
        <end position="132"/>
    </location>
</feature>
<accession>A0A820EKF0</accession>
<evidence type="ECO:0000256" key="2">
    <source>
        <dbReference type="ARBA" id="ARBA00022737"/>
    </source>
</evidence>
<evidence type="ECO:0000256" key="3">
    <source>
        <dbReference type="SAM" id="MobiDB-lite"/>
    </source>
</evidence>
<dbReference type="Gene3D" id="2.130.10.10">
    <property type="entry name" value="YVTN repeat-like/Quinoprotein amine dehydrogenase"/>
    <property type="match status" value="1"/>
</dbReference>
<dbReference type="Gene3D" id="1.25.40.10">
    <property type="entry name" value="Tetratricopeptide repeat domain"/>
    <property type="match status" value="2"/>
</dbReference>
<comment type="caution">
    <text evidence="6">The sequence shown here is derived from an EMBL/GenBank/DDBJ whole genome shotgun (WGS) entry which is preliminary data.</text>
</comment>
<dbReference type="InterPro" id="IPR009080">
    <property type="entry name" value="tRNAsynth_Ia_anticodon-bd"/>
</dbReference>
<evidence type="ECO:0000256" key="1">
    <source>
        <dbReference type="ARBA" id="ARBA00022574"/>
    </source>
</evidence>
<sequence length="1809" mass="205431">MARTETSNFSHPTPINNLTSSVSPRSYNNPTNLTKDQIQRSDIVKTEFTAREGVYKVSSIIDNLGKFGTNTCLTESVKITLMTRIRTVVDSNSQTSSRRSSALNNQNSITNSIDNQSTENSNEIKPSSISNGIEINQPNGNVIITEIIAFNVGRELIIYEFAEATQSNFGEPIDHRIYKQNHQPTCHDIIQHPDTNILHILVGFSKGQIQYINTQTKEQKVFNEGSYLDKTKVTCIKWLPSPKTYFAASYSSGYLYIFDEQLNHQRDTTVQPSYTTIKDDEKNFSISYLKNKSKQARNPVSRWSIGSGSINEFAFSPDHVLLAVVSQDGFLRIFNYEKKELVAYMRSYFGGLLCLCWSPDGKYLATGGEDDFITLFSIDLEEHAPRVLCRGHGHTSWISAISFDPYMNAKTYYSSFAQKPSSSLNDDNGNYYSRMTKSNSYSHSNSSFCDTNIPSLFYRIGSVGQDNRLCFWDITEDILKINKVHLSNIQRNSSIHPLTSILSNGHASLLSDTTSLISSTSTTSAATRKSSFSSLTSRLAFARSSNKVHKSIDDTPDSSLVRLANGTSKRTKKLPLLSHVANGSKPATAPSLTNTTVSNDSGQSSLSSSANNTLSLRRTNFDLTKTTFGTSLCPRLDDIQIIEPIVAEFISHERINGIYFGENCLFTSSQDGIITIWEKPHNILQTDPTDDQTTSSATLINSEKPIEKVFTSLRIILWSNVVNKILRQSKNSFLMMFDIDTNRSIIDLIEKFNLLNDEEQYFLEISSNDQQEKIETLLKSSKLISHDDDQRLLVNIEHVDQDYLLKSSKETSVRIPDDNRLLDKLYTFGKILDKYKDEVQIIHVCDFQSQYQCELFVILSKIIYQNYSHLKQCFLSLAPAVIGDDRPSMKYDELSVDNYMKEVLAKIVNERAGASPLISMAVFKLQLMCRKANSIVHLRSNLETNHDALFLLYTGARLISILNNYNEKYQNGSYPMRQMYNDKLGDMLMSKDEQDFLAWTDSFESRFLLITFNDANKTQFNLDKGFVLFCRRLSPYYSRVRILTENQNHLLSTMFARLELIERIVNLLRQTLSLIAVPLIERMHLYLIIIFSLAVLINHSISTDATDKPKQSDENDIGDSLPSETSIHQQTDIVTNQVNPIEAQPVRNGESKHHRIILYPIKKESIALEKAPDSQEENVDLSSEDESNSDSEEKDGDDGDENIETPLTPEIEHANMLYHQAMKLINVTINRQYELAYKLFKQAASLGHIGAKEELAFGHIIGVHLPMNFNLAKEYYQQGVDAGSPQSHYGLYFLNSAGLIPNASISKALVYLTFAAADGYHIAQMALAYRYWRSINVGHSCELALMYYQQAATYVASKITTASGLIVQRIHLQNEEEQQSTQNNILIDNNLLQYYQLLADRGDPQAQYGIGQLYYFRDAAYDKALYYFRLAAESGNINALAYLGKLYSEKNDFIKQNNQTALQFFQTSAEKGNPIGQTGLGLAFYYGTGIEQNYERAFKLFQASAEQSYAEGQLMLGVMYYNGHGVRRDYKLAIKWFQAASHSGHVLAYYNLAQMHAAGNGVLRSCSTATDLFKIVAERGSWSNMFTRAFQLYNQGHIEQAFMIYLYLAEMGYEVAQANVAYIIDQMSFDISNLYKTQEERYRKALIYWNRAAIQGFHYARIKLGDYYFYGYGTEQNYELAAAQYKSASDLSRNSQAMFNLAYMHEKGLGLKQDMHLARRFYDMALDTNREAYLPVALVLIKIQFELAFKRLFSIFFSSTKTKPTNTRENHSNTIDVDSSWDIYLMLVLFGLIGILYTLRRQRVALQQQ</sequence>
<dbReference type="Proteomes" id="UP000663862">
    <property type="component" value="Unassembled WGS sequence"/>
</dbReference>
<dbReference type="GO" id="GO:0004814">
    <property type="term" value="F:arginine-tRNA ligase activity"/>
    <property type="evidence" value="ECO:0007669"/>
    <property type="project" value="InterPro"/>
</dbReference>
<feature type="transmembrane region" description="Helical" evidence="4">
    <location>
        <begin position="1781"/>
        <end position="1799"/>
    </location>
</feature>
<dbReference type="SMART" id="SM00671">
    <property type="entry name" value="SEL1"/>
    <property type="match status" value="11"/>
</dbReference>
<evidence type="ECO:0000256" key="4">
    <source>
        <dbReference type="SAM" id="Phobius"/>
    </source>
</evidence>
<dbReference type="InterPro" id="IPR015943">
    <property type="entry name" value="WD40/YVTN_repeat-like_dom_sf"/>
</dbReference>
<dbReference type="SMART" id="SM00320">
    <property type="entry name" value="WD40"/>
    <property type="match status" value="5"/>
</dbReference>
<feature type="compositionally biased region" description="Low complexity" evidence="3">
    <location>
        <begin position="598"/>
        <end position="610"/>
    </location>
</feature>
<feature type="compositionally biased region" description="Low complexity" evidence="3">
    <location>
        <begin position="91"/>
        <end position="101"/>
    </location>
</feature>
<dbReference type="GO" id="GO:0005524">
    <property type="term" value="F:ATP binding"/>
    <property type="evidence" value="ECO:0007669"/>
    <property type="project" value="InterPro"/>
</dbReference>
<keyword evidence="4" id="KW-1133">Transmembrane helix</keyword>
<proteinExistence type="predicted"/>
<dbReference type="InterPro" id="IPR001680">
    <property type="entry name" value="WD40_rpt"/>
</dbReference>
<dbReference type="PANTHER" id="PTHR14107:SF16">
    <property type="entry name" value="AT02583P"/>
    <property type="match status" value="1"/>
</dbReference>
<dbReference type="InterPro" id="IPR008909">
    <property type="entry name" value="DALR_anticod-bd"/>
</dbReference>
<evidence type="ECO:0000259" key="5">
    <source>
        <dbReference type="Pfam" id="PF05746"/>
    </source>
</evidence>
<evidence type="ECO:0000313" key="7">
    <source>
        <dbReference type="Proteomes" id="UP000663862"/>
    </source>
</evidence>
<dbReference type="Pfam" id="PF00400">
    <property type="entry name" value="WD40"/>
    <property type="match status" value="2"/>
</dbReference>
<dbReference type="Pfam" id="PF08238">
    <property type="entry name" value="Sel1"/>
    <property type="match status" value="11"/>
</dbReference>
<dbReference type="EMBL" id="CAJOBQ010000082">
    <property type="protein sequence ID" value="CAF4248493.1"/>
    <property type="molecule type" value="Genomic_DNA"/>
</dbReference>
<dbReference type="PANTHER" id="PTHR14107">
    <property type="entry name" value="WD REPEAT PROTEIN"/>
    <property type="match status" value="1"/>
</dbReference>
<dbReference type="InterPro" id="IPR006597">
    <property type="entry name" value="Sel1-like"/>
</dbReference>
<evidence type="ECO:0000313" key="6">
    <source>
        <dbReference type="EMBL" id="CAF4248493.1"/>
    </source>
</evidence>
<protein>
    <recommendedName>
        <fullName evidence="5">DALR anticodon binding domain-containing protein</fullName>
    </recommendedName>
</protein>
<name>A0A820EKF0_9BILA</name>
<gene>
    <name evidence="6" type="ORF">TSG867_LOCUS2926</name>
</gene>
<feature type="region of interest" description="Disordered" evidence="3">
    <location>
        <begin position="581"/>
        <end position="610"/>
    </location>
</feature>
<dbReference type="Pfam" id="PF05746">
    <property type="entry name" value="DALR_1"/>
    <property type="match status" value="1"/>
</dbReference>
<feature type="region of interest" description="Disordered" evidence="3">
    <location>
        <begin position="1169"/>
        <end position="1205"/>
    </location>
</feature>